<dbReference type="InterPro" id="IPR016170">
    <property type="entry name" value="Cytok_DH_C_sf"/>
</dbReference>
<dbReference type="Pfam" id="PF02913">
    <property type="entry name" value="FAD-oxidase_C"/>
    <property type="match status" value="1"/>
</dbReference>
<name>A0A6I4T2L4_9SPHN</name>
<sequence>MRVMTAELIDQNALARFWDAARAIVGEARVFNSEQDQLSYADQMAFDLKSHAPAGAVAAQNVDEVRNLLKAASATRVPLWPISRGKNLGYGGSAPVQAGAVILDLSRMNRILEINTALGYCVVEPGVSFFDLYDFLAEMGHPLWMSVPGNSWGSVAGNALERGVGPQPYGDHAAQICGIEAVLPDGSLVRTGAGAIADGKAFHVTHNSYGPGWDQLFCQSNFGVVTRLGLWLMPAPEATMTLELQLPEADDIAKGIALFQPLRQRGIIDHDAAWVSYVGIASYVGPRSMFWQGEGLLPEDAGREIRQKLGIGWWNAQVNLYGPEEVIAAKARIISAAAQAAGIAAPDWLTWRKGDDFGLSRAGIPSTRDMMMIDWYGGRGGHIGFSPIMPSDAKLAAEQFTRTRERYEEFGVDYYGAFGVGGRQTVAVNEILYDRDDSDQQRRVNALFEALIQDTHQAGFGEYRTHIDYMDPVADTFDFNGHALRRLNQTLKDALDPVGILAPGKQGIWPARFR</sequence>
<evidence type="ECO:0000259" key="5">
    <source>
        <dbReference type="PROSITE" id="PS51387"/>
    </source>
</evidence>
<dbReference type="Gene3D" id="3.30.465.10">
    <property type="match status" value="1"/>
</dbReference>
<accession>A0A6I4T2L4</accession>
<keyword evidence="3" id="KW-0274">FAD</keyword>
<comment type="caution">
    <text evidence="6">The sequence shown here is derived from an EMBL/GenBank/DDBJ whole genome shotgun (WGS) entry which is preliminary data.</text>
</comment>
<organism evidence="6 7">
    <name type="scientific">Altericroceibacterium endophyticum</name>
    <dbReference type="NCBI Taxonomy" id="1808508"/>
    <lineage>
        <taxon>Bacteria</taxon>
        <taxon>Pseudomonadati</taxon>
        <taxon>Pseudomonadota</taxon>
        <taxon>Alphaproteobacteria</taxon>
        <taxon>Sphingomonadales</taxon>
        <taxon>Erythrobacteraceae</taxon>
        <taxon>Altericroceibacterium</taxon>
    </lineage>
</organism>
<dbReference type="Gene3D" id="3.30.43.10">
    <property type="entry name" value="Uridine Diphospho-n-acetylenolpyruvylglucosamine Reductase, domain 2"/>
    <property type="match status" value="1"/>
</dbReference>
<dbReference type="InterPro" id="IPR036318">
    <property type="entry name" value="FAD-bd_PCMH-like_sf"/>
</dbReference>
<dbReference type="Pfam" id="PF01565">
    <property type="entry name" value="FAD_binding_4"/>
    <property type="match status" value="1"/>
</dbReference>
<evidence type="ECO:0000256" key="4">
    <source>
        <dbReference type="ARBA" id="ARBA00023002"/>
    </source>
</evidence>
<dbReference type="Gene3D" id="1.10.45.10">
    <property type="entry name" value="Vanillyl-alcohol Oxidase, Chain A, domain 4"/>
    <property type="match status" value="1"/>
</dbReference>
<dbReference type="SUPFAM" id="SSF56176">
    <property type="entry name" value="FAD-binding/transporter-associated domain-like"/>
    <property type="match status" value="1"/>
</dbReference>
<evidence type="ECO:0000256" key="2">
    <source>
        <dbReference type="ARBA" id="ARBA00022630"/>
    </source>
</evidence>
<evidence type="ECO:0000313" key="6">
    <source>
        <dbReference type="EMBL" id="MXO65128.1"/>
    </source>
</evidence>
<dbReference type="GO" id="GO:0071949">
    <property type="term" value="F:FAD binding"/>
    <property type="evidence" value="ECO:0007669"/>
    <property type="project" value="InterPro"/>
</dbReference>
<comment type="cofactor">
    <cofactor evidence="1">
        <name>FAD</name>
        <dbReference type="ChEBI" id="CHEBI:57692"/>
    </cofactor>
</comment>
<dbReference type="InterPro" id="IPR004113">
    <property type="entry name" value="FAD-bd_oxidored_4_C"/>
</dbReference>
<dbReference type="InterPro" id="IPR016171">
    <property type="entry name" value="Vanillyl_alc_oxidase_C-sub2"/>
</dbReference>
<dbReference type="InterPro" id="IPR016169">
    <property type="entry name" value="FAD-bd_PCMH_sub2"/>
</dbReference>
<dbReference type="GO" id="GO:1903457">
    <property type="term" value="P:lactate catabolic process"/>
    <property type="evidence" value="ECO:0007669"/>
    <property type="project" value="TreeGrafter"/>
</dbReference>
<evidence type="ECO:0000256" key="1">
    <source>
        <dbReference type="ARBA" id="ARBA00001974"/>
    </source>
</evidence>
<dbReference type="PROSITE" id="PS51387">
    <property type="entry name" value="FAD_PCMH"/>
    <property type="match status" value="1"/>
</dbReference>
<dbReference type="AlphaFoldDB" id="A0A6I4T2L4"/>
<dbReference type="InterPro" id="IPR016167">
    <property type="entry name" value="FAD-bd_PCMH_sub1"/>
</dbReference>
<dbReference type="PANTHER" id="PTHR11748">
    <property type="entry name" value="D-LACTATE DEHYDROGENASE"/>
    <property type="match status" value="1"/>
</dbReference>
<keyword evidence="4" id="KW-0560">Oxidoreductase</keyword>
<gene>
    <name evidence="6" type="ORF">GRI91_05120</name>
</gene>
<dbReference type="GO" id="GO:0008720">
    <property type="term" value="F:D-lactate dehydrogenase (NAD+) activity"/>
    <property type="evidence" value="ECO:0007669"/>
    <property type="project" value="TreeGrafter"/>
</dbReference>
<proteinExistence type="predicted"/>
<feature type="domain" description="FAD-binding PCMH-type" evidence="5">
    <location>
        <begin position="49"/>
        <end position="235"/>
    </location>
</feature>
<reference evidence="6 7" key="1">
    <citation type="submission" date="2019-12" db="EMBL/GenBank/DDBJ databases">
        <title>Genomic-based taxomic classification of the family Erythrobacteraceae.</title>
        <authorList>
            <person name="Xu L."/>
        </authorList>
    </citation>
    <scope>NUCLEOTIDE SEQUENCE [LARGE SCALE GENOMIC DNA]</scope>
    <source>
        <strain evidence="6 7">LMG 29518</strain>
    </source>
</reference>
<evidence type="ECO:0000313" key="7">
    <source>
        <dbReference type="Proteomes" id="UP000438476"/>
    </source>
</evidence>
<keyword evidence="7" id="KW-1185">Reference proteome</keyword>
<dbReference type="InterPro" id="IPR016164">
    <property type="entry name" value="FAD-linked_Oxase-like_C"/>
</dbReference>
<evidence type="ECO:0000256" key="3">
    <source>
        <dbReference type="ARBA" id="ARBA00022827"/>
    </source>
</evidence>
<dbReference type="Gene3D" id="3.40.462.10">
    <property type="entry name" value="FAD-linked oxidases, C-terminal domain"/>
    <property type="match status" value="1"/>
</dbReference>
<dbReference type="PANTHER" id="PTHR11748:SF114">
    <property type="entry name" value="ARYL-ALCOHOL OXIDASE VANILLYL-ALCOHOL OXIDASE (AFU_ORTHOLOGUE AFUA_3G09500)-RELATED"/>
    <property type="match status" value="1"/>
</dbReference>
<dbReference type="InterPro" id="IPR006094">
    <property type="entry name" value="Oxid_FAD_bind_N"/>
</dbReference>
<dbReference type="EMBL" id="WTYT01000002">
    <property type="protein sequence ID" value="MXO65128.1"/>
    <property type="molecule type" value="Genomic_DNA"/>
</dbReference>
<dbReference type="SUPFAM" id="SSF55103">
    <property type="entry name" value="FAD-linked oxidases, C-terminal domain"/>
    <property type="match status" value="1"/>
</dbReference>
<dbReference type="Proteomes" id="UP000438476">
    <property type="component" value="Unassembled WGS sequence"/>
</dbReference>
<dbReference type="InterPro" id="IPR016166">
    <property type="entry name" value="FAD-bd_PCMH"/>
</dbReference>
<protein>
    <submittedName>
        <fullName evidence="6">FAD-binding protein</fullName>
    </submittedName>
</protein>
<dbReference type="GO" id="GO:0004458">
    <property type="term" value="F:D-lactate dehydrogenase (cytochrome) activity"/>
    <property type="evidence" value="ECO:0007669"/>
    <property type="project" value="TreeGrafter"/>
</dbReference>
<keyword evidence="2" id="KW-0285">Flavoprotein</keyword>